<evidence type="ECO:0000313" key="4">
    <source>
        <dbReference type="EMBL" id="ADY58899.1"/>
    </source>
</evidence>
<evidence type="ECO:0000313" key="5">
    <source>
        <dbReference type="Proteomes" id="UP000006860"/>
    </source>
</evidence>
<keyword evidence="2" id="KW-0813">Transport</keyword>
<dbReference type="KEGG" id="pbs:Plabr_1287"/>
<dbReference type="EMBL" id="CP002546">
    <property type="protein sequence ID" value="ADY58899.1"/>
    <property type="molecule type" value="Genomic_DNA"/>
</dbReference>
<gene>
    <name evidence="4" type="ordered locus">Plabr_1287</name>
</gene>
<evidence type="ECO:0000256" key="2">
    <source>
        <dbReference type="ARBA" id="ARBA00022448"/>
    </source>
</evidence>
<dbReference type="Proteomes" id="UP000006860">
    <property type="component" value="Chromosome"/>
</dbReference>
<dbReference type="InterPro" id="IPR006127">
    <property type="entry name" value="ZnuA-like"/>
</dbReference>
<comment type="similarity">
    <text evidence="1">Belongs to the bacterial solute-binding protein 9 family.</text>
</comment>
<evidence type="ECO:0000256" key="1">
    <source>
        <dbReference type="ARBA" id="ARBA00011028"/>
    </source>
</evidence>
<dbReference type="Gene3D" id="3.40.50.1980">
    <property type="entry name" value="Nitrogenase molybdenum iron protein domain"/>
    <property type="match status" value="2"/>
</dbReference>
<dbReference type="STRING" id="756272.Plabr_1287"/>
<name>F0SMT0_RUBBR</name>
<dbReference type="eggNOG" id="COG0803">
    <property type="taxonomic scope" value="Bacteria"/>
</dbReference>
<dbReference type="AlphaFoldDB" id="F0SMT0"/>
<proteinExistence type="inferred from homology"/>
<dbReference type="Pfam" id="PF01297">
    <property type="entry name" value="ZnuA"/>
    <property type="match status" value="1"/>
</dbReference>
<keyword evidence="3" id="KW-0732">Signal</keyword>
<dbReference type="OrthoDB" id="9793396at2"/>
<protein>
    <submittedName>
        <fullName evidence="4">Periplasmic solute binding protein</fullName>
    </submittedName>
</protein>
<dbReference type="GO" id="GO:0046872">
    <property type="term" value="F:metal ion binding"/>
    <property type="evidence" value="ECO:0007669"/>
    <property type="project" value="InterPro"/>
</dbReference>
<dbReference type="InterPro" id="IPR050492">
    <property type="entry name" value="Bact_metal-bind_prot9"/>
</dbReference>
<dbReference type="PANTHER" id="PTHR42953">
    <property type="entry name" value="HIGH-AFFINITY ZINC UPTAKE SYSTEM PROTEIN ZNUA-RELATED"/>
    <property type="match status" value="1"/>
</dbReference>
<dbReference type="HOGENOM" id="CLU_016838_1_0_0"/>
<dbReference type="PANTHER" id="PTHR42953:SF3">
    <property type="entry name" value="HIGH-AFFINITY ZINC UPTAKE SYSTEM PROTEIN ZNUA"/>
    <property type="match status" value="1"/>
</dbReference>
<dbReference type="GO" id="GO:0030001">
    <property type="term" value="P:metal ion transport"/>
    <property type="evidence" value="ECO:0007669"/>
    <property type="project" value="InterPro"/>
</dbReference>
<reference evidence="5" key="1">
    <citation type="submission" date="2011-02" db="EMBL/GenBank/DDBJ databases">
        <title>The complete genome of Planctomyces brasiliensis DSM 5305.</title>
        <authorList>
            <person name="Lucas S."/>
            <person name="Copeland A."/>
            <person name="Lapidus A."/>
            <person name="Bruce D."/>
            <person name="Goodwin L."/>
            <person name="Pitluck S."/>
            <person name="Kyrpides N."/>
            <person name="Mavromatis K."/>
            <person name="Pagani I."/>
            <person name="Ivanova N."/>
            <person name="Ovchinnikova G."/>
            <person name="Lu M."/>
            <person name="Detter J.C."/>
            <person name="Han C."/>
            <person name="Land M."/>
            <person name="Hauser L."/>
            <person name="Markowitz V."/>
            <person name="Cheng J.-F."/>
            <person name="Hugenholtz P."/>
            <person name="Woyke T."/>
            <person name="Wu D."/>
            <person name="Tindall B."/>
            <person name="Pomrenke H.G."/>
            <person name="Brambilla E."/>
            <person name="Klenk H.-P."/>
            <person name="Eisen J.A."/>
        </authorList>
    </citation>
    <scope>NUCLEOTIDE SEQUENCE [LARGE SCALE GENOMIC DNA]</scope>
    <source>
        <strain evidence="5">ATCC 49424 / DSM 5305 / JCM 21570 / IAM 15109 / NBRC 103401 / IFAM 1448</strain>
    </source>
</reference>
<evidence type="ECO:0000256" key="3">
    <source>
        <dbReference type="ARBA" id="ARBA00022729"/>
    </source>
</evidence>
<organism evidence="4 5">
    <name type="scientific">Rubinisphaera brasiliensis (strain ATCC 49424 / DSM 5305 / JCM 21570 / IAM 15109 / NBRC 103401 / IFAM 1448)</name>
    <name type="common">Planctomyces brasiliensis</name>
    <dbReference type="NCBI Taxonomy" id="756272"/>
    <lineage>
        <taxon>Bacteria</taxon>
        <taxon>Pseudomonadati</taxon>
        <taxon>Planctomycetota</taxon>
        <taxon>Planctomycetia</taxon>
        <taxon>Planctomycetales</taxon>
        <taxon>Planctomycetaceae</taxon>
        <taxon>Rubinisphaera</taxon>
    </lineage>
</organism>
<dbReference type="SUPFAM" id="SSF53807">
    <property type="entry name" value="Helical backbone' metal receptor"/>
    <property type="match status" value="1"/>
</dbReference>
<dbReference type="RefSeq" id="WP_013627631.1">
    <property type="nucleotide sequence ID" value="NC_015174.1"/>
</dbReference>
<accession>F0SMT0</accession>
<keyword evidence="5" id="KW-1185">Reference proteome</keyword>
<dbReference type="PROSITE" id="PS51257">
    <property type="entry name" value="PROKAR_LIPOPROTEIN"/>
    <property type="match status" value="1"/>
</dbReference>
<sequence length="334" mass="37445">MKPDRSAPAQLSGIVALLLTMLLFSGCDTSPVSRLYKKTGVGKAAPRVIAVNYPLASGVKLLGDDLVQLIYPVPADVDPAYWTPDEATVLDMQRVDLLFLNGAGHESWENQVTLSPLNRAVTSLGFRDKWIKLDETTTHQHGPEGEHTHSATAFTVWLDPNLYEEQLRVIARGLQRAVEESASPAQQMEIEDRFNDAVDRLHGFNKRWDVASVKLMTAPVIASHPVYQYLASRYGWRLKSVHWEPELTPTEEQWAEFDAMREDHPAEIMIWEAEPNAETKQQLESRNIRIVVIRPLGNGDPKNNILDDMEQNVAAFEQAVAELTELPAESTGEE</sequence>